<proteinExistence type="predicted"/>
<gene>
    <name evidence="1" type="ORF">HLB44_32515</name>
</gene>
<reference evidence="1 2" key="1">
    <citation type="submission" date="2020-05" db="EMBL/GenBank/DDBJ databases">
        <title>Aquincola sp. isolate from soil.</title>
        <authorList>
            <person name="Han J."/>
            <person name="Kim D.-U."/>
        </authorList>
    </citation>
    <scope>NUCLEOTIDE SEQUENCE [LARGE SCALE GENOMIC DNA]</scope>
    <source>
        <strain evidence="1 2">S2</strain>
    </source>
</reference>
<protein>
    <submittedName>
        <fullName evidence="1">Uncharacterized protein</fullName>
    </submittedName>
</protein>
<name>A0ABX2ET92_9BURK</name>
<organism evidence="1 2">
    <name type="scientific">Pseudaquabacterium terrae</name>
    <dbReference type="NCBI Taxonomy" id="2732868"/>
    <lineage>
        <taxon>Bacteria</taxon>
        <taxon>Pseudomonadati</taxon>
        <taxon>Pseudomonadota</taxon>
        <taxon>Betaproteobacteria</taxon>
        <taxon>Burkholderiales</taxon>
        <taxon>Sphaerotilaceae</taxon>
        <taxon>Pseudaquabacterium</taxon>
    </lineage>
</organism>
<keyword evidence="2" id="KW-1185">Reference proteome</keyword>
<evidence type="ECO:0000313" key="1">
    <source>
        <dbReference type="EMBL" id="NRF71722.1"/>
    </source>
</evidence>
<dbReference type="EMBL" id="JABRWJ010000013">
    <property type="protein sequence ID" value="NRF71722.1"/>
    <property type="molecule type" value="Genomic_DNA"/>
</dbReference>
<sequence length="249" mass="27916">MKEMRRFGIHASDLTIDFAVGNESVLVTRILEQCAGNAEEGTRADFFRELSVGRRIERLLTLAADGERSAFSFPFHCTGCNQQLEFELTLEEIRELQRHADSIDAVAVEFGGQSFEFRKPCGRDQETWGAMSFADQSEAMRVMLGSLALKQGAPRLGLELIDLVDDAMDEADPLVNFRCQITCAECAATNAFSIDLCEVALAMLRGLQTRLIVQVHRLASHYHWSEQEIFAVPHWRRKQYLNLIAAGGS</sequence>
<accession>A0ABX2ET92</accession>
<comment type="caution">
    <text evidence="1">The sequence shown here is derived from an EMBL/GenBank/DDBJ whole genome shotgun (WGS) entry which is preliminary data.</text>
</comment>
<dbReference type="Proteomes" id="UP000737171">
    <property type="component" value="Unassembled WGS sequence"/>
</dbReference>
<evidence type="ECO:0000313" key="2">
    <source>
        <dbReference type="Proteomes" id="UP000737171"/>
    </source>
</evidence>